<evidence type="ECO:0000313" key="1">
    <source>
        <dbReference type="EMBL" id="KAH9482485.1"/>
    </source>
</evidence>
<dbReference type="EMBL" id="JAFIQS020000004">
    <property type="protein sequence ID" value="KAH9482485.1"/>
    <property type="molecule type" value="Genomic_DNA"/>
</dbReference>
<name>A0ACB8H3B5_PSICU</name>
<comment type="caution">
    <text evidence="1">The sequence shown here is derived from an EMBL/GenBank/DDBJ whole genome shotgun (WGS) entry which is preliminary data.</text>
</comment>
<protein>
    <submittedName>
        <fullName evidence="1">Uncharacterized protein</fullName>
    </submittedName>
</protein>
<accession>A0ACB8H3B5</accession>
<proteinExistence type="predicted"/>
<sequence>MAAYSAGYENYDPYMSRSMSRSMSRRQSIGYPGTPYYGQQSYSEGAVGTEYPQPYQTYPNSALVPLNDGISGYDMDDPYYDDRQMSMSYPSSMSYSTSAVMPRSRRHSTVSFATRPQGLDAYRVPSALHLKFKRKGSFSSGIGLDEAQQRIRLSGNDAYTFHDLHADSRGRIHLRVKWTGYSSLTYEIPLDGYDGRVDLQTLARRVSRACVHYLQNQQANVIPILWDRVLLHHLEEISYGVWQPMLSTR</sequence>
<gene>
    <name evidence="1" type="ORF">JR316_0004585</name>
</gene>
<dbReference type="Proteomes" id="UP000664032">
    <property type="component" value="Unassembled WGS sequence"/>
</dbReference>
<keyword evidence="2" id="KW-1185">Reference proteome</keyword>
<reference evidence="1" key="1">
    <citation type="submission" date="2021-10" db="EMBL/GenBank/DDBJ databases">
        <title>Psilocybe cubensis genome.</title>
        <authorList>
            <person name="Mckernan K.J."/>
            <person name="Crawford S."/>
            <person name="Trippe A."/>
            <person name="Kane L.T."/>
            <person name="Mclaughlin S."/>
        </authorList>
    </citation>
    <scope>NUCLEOTIDE SEQUENCE</scope>
    <source>
        <strain evidence="1">MGC-MH-2018</strain>
    </source>
</reference>
<evidence type="ECO:0000313" key="2">
    <source>
        <dbReference type="Proteomes" id="UP000664032"/>
    </source>
</evidence>
<organism evidence="1 2">
    <name type="scientific">Psilocybe cubensis</name>
    <name type="common">Psychedelic mushroom</name>
    <name type="synonym">Stropharia cubensis</name>
    <dbReference type="NCBI Taxonomy" id="181762"/>
    <lineage>
        <taxon>Eukaryota</taxon>
        <taxon>Fungi</taxon>
        <taxon>Dikarya</taxon>
        <taxon>Basidiomycota</taxon>
        <taxon>Agaricomycotina</taxon>
        <taxon>Agaricomycetes</taxon>
        <taxon>Agaricomycetidae</taxon>
        <taxon>Agaricales</taxon>
        <taxon>Agaricineae</taxon>
        <taxon>Strophariaceae</taxon>
        <taxon>Psilocybe</taxon>
    </lineage>
</organism>